<dbReference type="AlphaFoldDB" id="A0A239JCN2"/>
<reference evidence="2 3" key="1">
    <citation type="submission" date="2017-06" db="EMBL/GenBank/DDBJ databases">
        <authorList>
            <person name="Kim H.J."/>
            <person name="Triplett B.A."/>
        </authorList>
    </citation>
    <scope>NUCLEOTIDE SEQUENCE [LARGE SCALE GENOMIC DNA]</scope>
    <source>
        <strain evidence="2 3">DSM 29339</strain>
    </source>
</reference>
<accession>A0A239JCN2</accession>
<gene>
    <name evidence="2" type="ORF">SAMN05421757_105211</name>
</gene>
<dbReference type="EMBL" id="FZOY01000005">
    <property type="protein sequence ID" value="SNT03605.1"/>
    <property type="molecule type" value="Genomic_DNA"/>
</dbReference>
<sequence>MRLVIPLVLGIVGAGAGVGAGYMLKPAAETPPDGEVHSAPEDSHAAVAQDDDHSDAHGESSQSGTEFVKLNNQFIVPVLKNGHVVSMVVLSLTLETAAGHQEEVYALEPRIRDAFLQVMFDYANAGGFDGTFTSARALGHLREALKETGVRIMGKSLVDVLVTDIARQDT</sequence>
<proteinExistence type="predicted"/>
<evidence type="ECO:0000313" key="2">
    <source>
        <dbReference type="EMBL" id="SNT03605.1"/>
    </source>
</evidence>
<keyword evidence="3" id="KW-1185">Reference proteome</keyword>
<organism evidence="2 3">
    <name type="scientific">Tropicimonas sediminicola</name>
    <dbReference type="NCBI Taxonomy" id="1031541"/>
    <lineage>
        <taxon>Bacteria</taxon>
        <taxon>Pseudomonadati</taxon>
        <taxon>Pseudomonadota</taxon>
        <taxon>Alphaproteobacteria</taxon>
        <taxon>Rhodobacterales</taxon>
        <taxon>Roseobacteraceae</taxon>
        <taxon>Tropicimonas</taxon>
    </lineage>
</organism>
<evidence type="ECO:0000313" key="3">
    <source>
        <dbReference type="Proteomes" id="UP000198426"/>
    </source>
</evidence>
<dbReference type="RefSeq" id="WP_089233784.1">
    <property type="nucleotide sequence ID" value="NZ_FZOY01000005.1"/>
</dbReference>
<name>A0A239JCN2_9RHOB</name>
<feature type="region of interest" description="Disordered" evidence="1">
    <location>
        <begin position="29"/>
        <end position="63"/>
    </location>
</feature>
<protein>
    <recommendedName>
        <fullName evidence="4">Flagellar protein FliL</fullName>
    </recommendedName>
</protein>
<feature type="compositionally biased region" description="Basic and acidic residues" evidence="1">
    <location>
        <begin position="34"/>
        <end position="58"/>
    </location>
</feature>
<dbReference type="Proteomes" id="UP000198426">
    <property type="component" value="Unassembled WGS sequence"/>
</dbReference>
<evidence type="ECO:0000256" key="1">
    <source>
        <dbReference type="SAM" id="MobiDB-lite"/>
    </source>
</evidence>
<dbReference type="OrthoDB" id="7864548at2"/>
<evidence type="ECO:0008006" key="4">
    <source>
        <dbReference type="Google" id="ProtNLM"/>
    </source>
</evidence>